<dbReference type="CDD" id="cd07302">
    <property type="entry name" value="CHD"/>
    <property type="match status" value="1"/>
</dbReference>
<keyword evidence="3" id="KW-1185">Reference proteome</keyword>
<dbReference type="InterPro" id="IPR001054">
    <property type="entry name" value="A/G_cyclase"/>
</dbReference>
<dbReference type="PANTHER" id="PTHR43081">
    <property type="entry name" value="ADENYLATE CYCLASE, TERMINAL-DIFFERENTIATION SPECIFIC-RELATED"/>
    <property type="match status" value="1"/>
</dbReference>
<comment type="caution">
    <text evidence="2">The sequence shown here is derived from an EMBL/GenBank/DDBJ whole genome shotgun (WGS) entry which is preliminary data.</text>
</comment>
<dbReference type="SUPFAM" id="SSF55073">
    <property type="entry name" value="Nucleotide cyclase"/>
    <property type="match status" value="1"/>
</dbReference>
<proteinExistence type="predicted"/>
<accession>A0AAW2ZN96</accession>
<gene>
    <name evidence="2" type="ORF">AKO1_009538</name>
</gene>
<dbReference type="EMBL" id="JAOPGA020001688">
    <property type="protein sequence ID" value="KAL0490433.1"/>
    <property type="molecule type" value="Genomic_DNA"/>
</dbReference>
<reference evidence="2 3" key="1">
    <citation type="submission" date="2024-03" db="EMBL/GenBank/DDBJ databases">
        <title>The Acrasis kona genome and developmental transcriptomes reveal deep origins of eukaryotic multicellular pathways.</title>
        <authorList>
            <person name="Sheikh S."/>
            <person name="Fu C.-J."/>
            <person name="Brown M.W."/>
            <person name="Baldauf S.L."/>
        </authorList>
    </citation>
    <scope>NUCLEOTIDE SEQUENCE [LARGE SCALE GENOMIC DNA]</scope>
    <source>
        <strain evidence="2 3">ATCC MYA-3509</strain>
    </source>
</reference>
<name>A0AAW2ZN96_9EUKA</name>
<dbReference type="GO" id="GO:0035556">
    <property type="term" value="P:intracellular signal transduction"/>
    <property type="evidence" value="ECO:0007669"/>
    <property type="project" value="InterPro"/>
</dbReference>
<evidence type="ECO:0000313" key="2">
    <source>
        <dbReference type="EMBL" id="KAL0490433.1"/>
    </source>
</evidence>
<dbReference type="AlphaFoldDB" id="A0AAW2ZN96"/>
<dbReference type="PROSITE" id="PS50125">
    <property type="entry name" value="GUANYLATE_CYCLASE_2"/>
    <property type="match status" value="1"/>
</dbReference>
<dbReference type="Gene3D" id="3.30.70.1230">
    <property type="entry name" value="Nucleotide cyclase"/>
    <property type="match status" value="1"/>
</dbReference>
<evidence type="ECO:0000259" key="1">
    <source>
        <dbReference type="PROSITE" id="PS50125"/>
    </source>
</evidence>
<dbReference type="InterPro" id="IPR029787">
    <property type="entry name" value="Nucleotide_cyclase"/>
</dbReference>
<evidence type="ECO:0000313" key="3">
    <source>
        <dbReference type="Proteomes" id="UP001431209"/>
    </source>
</evidence>
<sequence>MMVIWNAPKDVENHEFCAMECALEMMKRLKTIRESDFEKFGKVYIRIGIYTAESLIGNVGAPDRINYTALGDGVNLASRLEGINKRFHTRIIIGDTTYDAIKMYFKCKWLDYLAVKGKELPVDVYELVCRMEDTSPLIDQACDSHKQMRNALKLGDFDTVKTICEETLKHSHDHAAELLLERMNEDPQIVCRVYEK</sequence>
<dbReference type="PANTHER" id="PTHR43081:SF1">
    <property type="entry name" value="ADENYLATE CYCLASE, TERMINAL-DIFFERENTIATION SPECIFIC"/>
    <property type="match status" value="1"/>
</dbReference>
<dbReference type="Pfam" id="PF00211">
    <property type="entry name" value="Guanylate_cyc"/>
    <property type="match status" value="1"/>
</dbReference>
<dbReference type="InterPro" id="IPR050697">
    <property type="entry name" value="Adenylyl/Guanylyl_Cyclase_3/4"/>
</dbReference>
<organism evidence="2 3">
    <name type="scientific">Acrasis kona</name>
    <dbReference type="NCBI Taxonomy" id="1008807"/>
    <lineage>
        <taxon>Eukaryota</taxon>
        <taxon>Discoba</taxon>
        <taxon>Heterolobosea</taxon>
        <taxon>Tetramitia</taxon>
        <taxon>Eutetramitia</taxon>
        <taxon>Acrasidae</taxon>
        <taxon>Acrasis</taxon>
    </lineage>
</organism>
<feature type="domain" description="Guanylate cyclase" evidence="1">
    <location>
        <begin position="1"/>
        <end position="81"/>
    </location>
</feature>
<dbReference type="GO" id="GO:0009190">
    <property type="term" value="P:cyclic nucleotide biosynthetic process"/>
    <property type="evidence" value="ECO:0007669"/>
    <property type="project" value="InterPro"/>
</dbReference>
<dbReference type="Proteomes" id="UP001431209">
    <property type="component" value="Unassembled WGS sequence"/>
</dbReference>
<protein>
    <submittedName>
        <fullName evidence="2">Adenylate cyclase</fullName>
    </submittedName>
</protein>